<reference evidence="4" key="1">
    <citation type="submission" date="2025-08" db="UniProtKB">
        <authorList>
            <consortium name="RefSeq"/>
        </authorList>
    </citation>
    <scope>IDENTIFICATION</scope>
</reference>
<dbReference type="Pfam" id="PF20700">
    <property type="entry name" value="Mutator"/>
    <property type="match status" value="1"/>
</dbReference>
<dbReference type="GeneID" id="112494426"/>
<evidence type="ECO:0000313" key="4">
    <source>
        <dbReference type="RefSeq" id="XP_024941318.1"/>
    </source>
</evidence>
<evidence type="ECO:0000259" key="2">
    <source>
        <dbReference type="Pfam" id="PF20700"/>
    </source>
</evidence>
<dbReference type="KEGG" id="ccin:112494426"/>
<evidence type="ECO:0000313" key="3">
    <source>
        <dbReference type="Proteomes" id="UP000694920"/>
    </source>
</evidence>
<accession>A0AAJ7RI41</accession>
<gene>
    <name evidence="4" type="primary">LOC112494426</name>
</gene>
<protein>
    <submittedName>
        <fullName evidence="4">Uncharacterized protein LOC112494426</fullName>
    </submittedName>
</protein>
<keyword evidence="3" id="KW-1185">Reference proteome</keyword>
<evidence type="ECO:0000256" key="1">
    <source>
        <dbReference type="SAM" id="MobiDB-lite"/>
    </source>
</evidence>
<sequence length="211" mass="23935">MAIEKIKRWKGRLVTDAVYKQRLARSKNCENVNETKKATSEIDANSKFESQEDQNDATQSEFTEGRRVVELSVLAEQLWCVSCKEVLSLQYIEKETRRGLGSILLVRCHKCLLINSVTTGKHHNWGKRRLSRFDVNTKAGIGVLHGGLGHTHLNKLLSCLNIPTIDFKTFKRYEQEVGQATESIVKGSCQNAAHLERQLTVENAENIEQLL</sequence>
<name>A0AAJ7RI41_CEPCN</name>
<feature type="domain" description="Mutator-like transposase" evidence="2">
    <location>
        <begin position="65"/>
        <end position="205"/>
    </location>
</feature>
<organism evidence="3 4">
    <name type="scientific">Cephus cinctus</name>
    <name type="common">Wheat stem sawfly</name>
    <dbReference type="NCBI Taxonomy" id="211228"/>
    <lineage>
        <taxon>Eukaryota</taxon>
        <taxon>Metazoa</taxon>
        <taxon>Ecdysozoa</taxon>
        <taxon>Arthropoda</taxon>
        <taxon>Hexapoda</taxon>
        <taxon>Insecta</taxon>
        <taxon>Pterygota</taxon>
        <taxon>Neoptera</taxon>
        <taxon>Endopterygota</taxon>
        <taxon>Hymenoptera</taxon>
        <taxon>Cephoidea</taxon>
        <taxon>Cephidae</taxon>
        <taxon>Cephus</taxon>
    </lineage>
</organism>
<dbReference type="AlphaFoldDB" id="A0AAJ7RI41"/>
<dbReference type="Proteomes" id="UP000694920">
    <property type="component" value="Unplaced"/>
</dbReference>
<dbReference type="InterPro" id="IPR049012">
    <property type="entry name" value="Mutator_transp_dom"/>
</dbReference>
<dbReference type="RefSeq" id="XP_024941318.1">
    <property type="nucleotide sequence ID" value="XM_025085550.1"/>
</dbReference>
<feature type="compositionally biased region" description="Basic and acidic residues" evidence="1">
    <location>
        <begin position="34"/>
        <end position="50"/>
    </location>
</feature>
<proteinExistence type="predicted"/>
<feature type="region of interest" description="Disordered" evidence="1">
    <location>
        <begin position="34"/>
        <end position="61"/>
    </location>
</feature>